<evidence type="ECO:0000313" key="2">
    <source>
        <dbReference type="Proteomes" id="UP000230961"/>
    </source>
</evidence>
<sequence length="60" mass="6852">MDDIAINLPVSGCFKRRKRLRTNDCLLALFLISLTALHRSLRMLLSRQGRVSKSLILRNG</sequence>
<evidence type="ECO:0000313" key="1">
    <source>
        <dbReference type="EMBL" id="ATX62963.1"/>
    </source>
</evidence>
<dbReference type="EMBL" id="CP007448">
    <property type="protein sequence ID" value="ATX62963.1"/>
    <property type="molecule type" value="Genomic_DNA"/>
</dbReference>
<organism evidence="1 2">
    <name type="scientific">Yersinia enterocolitica LC20</name>
    <dbReference type="NCBI Taxonomy" id="1443113"/>
    <lineage>
        <taxon>Bacteria</taxon>
        <taxon>Pseudomonadati</taxon>
        <taxon>Pseudomonadota</taxon>
        <taxon>Gammaproteobacteria</taxon>
        <taxon>Enterobacterales</taxon>
        <taxon>Yersiniaceae</taxon>
        <taxon>Yersinia</taxon>
    </lineage>
</organism>
<name>A0A7U5PH06_YEREN</name>
<gene>
    <name evidence="1" type="ORF">LC20_08670</name>
</gene>
<protein>
    <submittedName>
        <fullName evidence="1">Uncharacterized protein</fullName>
    </submittedName>
</protein>
<reference evidence="1 2" key="1">
    <citation type="submission" date="2017-11" db="EMBL/GenBank/DDBJ databases">
        <title>The complete genome sequence and comparative genome analysis of Yersinia enterocolitica strain LC20.</title>
        <authorList>
            <person name="Shi G."/>
            <person name="Su M."/>
            <person name="Liang J."/>
            <person name="Gu W."/>
            <person name="Xiao Y."/>
            <person name="Zhang Z."/>
            <person name="Qiu H."/>
            <person name="Duan R."/>
            <person name="Zhang Z."/>
            <person name="Li Y."/>
            <person name="Zhang X."/>
            <person name="Ling Y."/>
            <person name="Song L."/>
            <person name="Chen M."/>
            <person name="Zhao Y."/>
            <person name="Wu J."/>
            <person name="Jing H."/>
            <person name="Xiao J."/>
            <person name="Wang X."/>
        </authorList>
    </citation>
    <scope>NUCLEOTIDE SEQUENCE [LARGE SCALE GENOMIC DNA]</scope>
    <source>
        <strain evidence="1 2">LC20</strain>
    </source>
</reference>
<accession>A0A7U5PH06</accession>
<proteinExistence type="predicted"/>
<dbReference type="KEGG" id="yel:LC20_08670"/>
<dbReference type="Proteomes" id="UP000230961">
    <property type="component" value="Chromosome"/>
</dbReference>
<dbReference type="AlphaFoldDB" id="A0A7U5PH06"/>